<dbReference type="Pfam" id="PF13738">
    <property type="entry name" value="Pyr_redox_3"/>
    <property type="match status" value="1"/>
</dbReference>
<reference evidence="1 2" key="1">
    <citation type="submission" date="2019-03" db="EMBL/GenBank/DDBJ databases">
        <title>Genomic Encyclopedia of Type Strains, Phase IV (KMG-IV): sequencing the most valuable type-strain genomes for metagenomic binning, comparative biology and taxonomic classification.</title>
        <authorList>
            <person name="Goeker M."/>
        </authorList>
    </citation>
    <scope>NUCLEOTIDE SEQUENCE [LARGE SCALE GENOMIC DNA]</scope>
    <source>
        <strain evidence="1 2">DSM 45765</strain>
    </source>
</reference>
<dbReference type="Gene3D" id="3.50.50.60">
    <property type="entry name" value="FAD/NAD(P)-binding domain"/>
    <property type="match status" value="3"/>
</dbReference>
<proteinExistence type="predicted"/>
<dbReference type="PANTHER" id="PTHR42877:SF4">
    <property type="entry name" value="FAD_NAD(P)-BINDING DOMAIN-CONTAINING PROTEIN-RELATED"/>
    <property type="match status" value="1"/>
</dbReference>
<dbReference type="AlphaFoldDB" id="A0A4R2QIS6"/>
<evidence type="ECO:0000313" key="1">
    <source>
        <dbReference type="EMBL" id="TCP49262.1"/>
    </source>
</evidence>
<comment type="caution">
    <text evidence="1">The sequence shown here is derived from an EMBL/GenBank/DDBJ whole genome shotgun (WGS) entry which is preliminary data.</text>
</comment>
<evidence type="ECO:0000313" key="2">
    <source>
        <dbReference type="Proteomes" id="UP000294911"/>
    </source>
</evidence>
<dbReference type="SUPFAM" id="SSF51905">
    <property type="entry name" value="FAD/NAD(P)-binding domain"/>
    <property type="match status" value="1"/>
</dbReference>
<dbReference type="PANTHER" id="PTHR42877">
    <property type="entry name" value="L-ORNITHINE N(5)-MONOOXYGENASE-RELATED"/>
    <property type="match status" value="1"/>
</dbReference>
<dbReference type="EMBL" id="SLXQ01000009">
    <property type="protein sequence ID" value="TCP49262.1"/>
    <property type="molecule type" value="Genomic_DNA"/>
</dbReference>
<dbReference type="OrthoDB" id="5168853at2"/>
<dbReference type="Proteomes" id="UP000294911">
    <property type="component" value="Unassembled WGS sequence"/>
</dbReference>
<keyword evidence="2" id="KW-1185">Reference proteome</keyword>
<dbReference type="InterPro" id="IPR051209">
    <property type="entry name" value="FAD-bind_Monooxygenase_sf"/>
</dbReference>
<dbReference type="RefSeq" id="WP_132878566.1">
    <property type="nucleotide sequence ID" value="NZ_SLXQ01000009.1"/>
</dbReference>
<organism evidence="1 2">
    <name type="scientific">Tamaricihabitans halophyticus</name>
    <dbReference type="NCBI Taxonomy" id="1262583"/>
    <lineage>
        <taxon>Bacteria</taxon>
        <taxon>Bacillati</taxon>
        <taxon>Actinomycetota</taxon>
        <taxon>Actinomycetes</taxon>
        <taxon>Pseudonocardiales</taxon>
        <taxon>Pseudonocardiaceae</taxon>
        <taxon>Tamaricihabitans</taxon>
    </lineage>
</organism>
<dbReference type="PRINTS" id="PR00411">
    <property type="entry name" value="PNDRDTASEI"/>
</dbReference>
<sequence length="508" mass="56304">MTPIANHRTARGAVRAQPSVVIVGAGFGGIAMALELLRAGFEKFTILERAAELGGVWRENTYPGAACDVPAPCYSFSFAPEPYWTDRFAGGAEIHGYMRGLVAKYGLDRHIRLNTEVSVARFAEQEACWWLETADGARLRADVLVAATGQLSRPAWPNIPGVGDFAGPAFHSAQWDHECQLAGQRVAVIGTGASAIQFVPRIQPHVAHLTLYQRSAPYVLPKSELRYSAWQQKLYARLPVTQLAERLYFWAFLELGASAVAGNKMVAALLKRRALRHLAREVADPLLRAKLAPDYVFGCKRVLFANDYYPALRQPNVAVRTEPIAEITPGGVRTADGVEHPADVLIYGTGFASHEFLAPMEVYGCGGRSLREVWAGGARAYLGMAVPEFPNLFLMYGPNTNLGSGSILYMLERQARYIRQLVHRLAARPRSYVEVSPEVAERFDREMQRRLTDTVWASCASWYREENGRVSANWPGLVSEYNRRTKVPDFTAYRTVPATSDTLGDRVL</sequence>
<accession>A0A4R2QIS6</accession>
<protein>
    <submittedName>
        <fullName evidence="1">Cation diffusion facilitator CzcD-associated flavoprotein CzcO</fullName>
    </submittedName>
</protein>
<gene>
    <name evidence="1" type="ORF">EV191_10984</name>
</gene>
<name>A0A4R2QIS6_9PSEU</name>
<dbReference type="InterPro" id="IPR036188">
    <property type="entry name" value="FAD/NAD-bd_sf"/>
</dbReference>